<feature type="region of interest" description="Disordered" evidence="1">
    <location>
        <begin position="138"/>
        <end position="304"/>
    </location>
</feature>
<feature type="compositionally biased region" description="Polar residues" evidence="1">
    <location>
        <begin position="237"/>
        <end position="252"/>
    </location>
</feature>
<accession>A0AAU7JNT1</accession>
<dbReference type="RefSeq" id="WP_406829321.1">
    <property type="nucleotide sequence ID" value="NZ_CP157483.1"/>
</dbReference>
<feature type="region of interest" description="Disordered" evidence="1">
    <location>
        <begin position="69"/>
        <end position="100"/>
    </location>
</feature>
<feature type="compositionally biased region" description="Low complexity" evidence="1">
    <location>
        <begin position="69"/>
        <end position="81"/>
    </location>
</feature>
<dbReference type="AlphaFoldDB" id="A0AAU7JNT1"/>
<protein>
    <submittedName>
        <fullName evidence="2">Uncharacterized protein</fullName>
    </submittedName>
</protein>
<feature type="compositionally biased region" description="Polar residues" evidence="1">
    <location>
        <begin position="165"/>
        <end position="187"/>
    </location>
</feature>
<sequence length="304" mass="29372">MSGPTMTPDDMDPTPLPADGALDASADDVLGGAQASGDAALDSALDTLRTLSTLPAPTPTGELAALLAGSTGASGVSDSSGASGGSGGDEVGRRRQGHARHVATGTTAVAGILLLTATAAAAIGTLHGERLPARHTLPPAVMVPSTPHPAGTTPTQLPPVVPALSTASSGEGLTKNSRAGGSDQSPSLHGARAMRSTSASHGSDEGDDTASTEPRDGRDDGQTPAHATVTSRDDDSAPSTSGDDGKSTTGPTTGDDDHEDEATSTGSGGGSDDGSDDSSRGGSGGEGDSDSGPHDSTPQATPAG</sequence>
<dbReference type="EMBL" id="CP157483">
    <property type="protein sequence ID" value="XBO41921.1"/>
    <property type="molecule type" value="Genomic_DNA"/>
</dbReference>
<evidence type="ECO:0000256" key="1">
    <source>
        <dbReference type="SAM" id="MobiDB-lite"/>
    </source>
</evidence>
<gene>
    <name evidence="2" type="ORF">ABEG17_09965</name>
</gene>
<proteinExistence type="predicted"/>
<feature type="region of interest" description="Disordered" evidence="1">
    <location>
        <begin position="1"/>
        <end position="30"/>
    </location>
</feature>
<name>A0AAU7JNT1_9MICO</name>
<reference evidence="2" key="1">
    <citation type="submission" date="2024-05" db="EMBL/GenBank/DDBJ databases">
        <authorList>
            <person name="Kim S."/>
            <person name="Heo J."/>
            <person name="Choi H."/>
            <person name="Choi Y."/>
            <person name="Kwon S.-W."/>
            <person name="Kim Y."/>
        </authorList>
    </citation>
    <scope>NUCLEOTIDE SEQUENCE</scope>
    <source>
        <strain evidence="2">KACC 23699</strain>
    </source>
</reference>
<organism evidence="2">
    <name type="scientific">Pedococcus sp. KACC 23699</name>
    <dbReference type="NCBI Taxonomy" id="3149228"/>
    <lineage>
        <taxon>Bacteria</taxon>
        <taxon>Bacillati</taxon>
        <taxon>Actinomycetota</taxon>
        <taxon>Actinomycetes</taxon>
        <taxon>Micrococcales</taxon>
        <taxon>Intrasporangiaceae</taxon>
        <taxon>Pedococcus</taxon>
    </lineage>
</organism>
<evidence type="ECO:0000313" key="2">
    <source>
        <dbReference type="EMBL" id="XBO41921.1"/>
    </source>
</evidence>